<dbReference type="Pfam" id="PF20710">
    <property type="entry name" value="DUF6824"/>
    <property type="match status" value="1"/>
</dbReference>
<evidence type="ECO:0000259" key="2">
    <source>
        <dbReference type="Pfam" id="PF20710"/>
    </source>
</evidence>
<name>A0A7S3L9D7_9STRA</name>
<organism evidence="3">
    <name type="scientific">Amphora coffeiformis</name>
    <dbReference type="NCBI Taxonomy" id="265554"/>
    <lineage>
        <taxon>Eukaryota</taxon>
        <taxon>Sar</taxon>
        <taxon>Stramenopiles</taxon>
        <taxon>Ochrophyta</taxon>
        <taxon>Bacillariophyta</taxon>
        <taxon>Bacillariophyceae</taxon>
        <taxon>Bacillariophycidae</taxon>
        <taxon>Thalassiophysales</taxon>
        <taxon>Catenulaceae</taxon>
        <taxon>Amphora</taxon>
    </lineage>
</organism>
<dbReference type="InterPro" id="IPR049227">
    <property type="entry name" value="DUF6824"/>
</dbReference>
<gene>
    <name evidence="3" type="ORF">ACOF00016_LOCUS8977</name>
</gene>
<evidence type="ECO:0000256" key="1">
    <source>
        <dbReference type="SAM" id="MobiDB-lite"/>
    </source>
</evidence>
<sequence>MPNPKKKNAVQAEKITVHEHDVLNGRGVNIAQHPGNLRFRALVKSHADQSYCSDYSTSAKKALAEEIIHHIQNLSPPGRFLKRPSRSKKASDVDDGHWEQLSFRETLKKTCQALRDCNRFDRSEYARHIETPEDVQASHEQRQQSGLSKREYAEQIAGSLLARAPVSGPSARAKTVLHVDTSAMAAAAPEAVKSFTATSKQPTTTPATAASSTAASTSGSFHYFQDREDGGLIGGDQDHHSVSGVTPLHFSNHFTNSPMQTSGIEYDPFHLDEEQKLAAMARESANFDGDFDDGCHESAEAILGRPLEETDYTTVFDGDITI</sequence>
<feature type="region of interest" description="Disordered" evidence="1">
    <location>
        <begin position="196"/>
        <end position="216"/>
    </location>
</feature>
<evidence type="ECO:0000313" key="3">
    <source>
        <dbReference type="EMBL" id="CAE0411688.1"/>
    </source>
</evidence>
<dbReference type="AlphaFoldDB" id="A0A7S3L9D7"/>
<proteinExistence type="predicted"/>
<dbReference type="EMBL" id="HBIM01010743">
    <property type="protein sequence ID" value="CAE0411688.1"/>
    <property type="molecule type" value="Transcribed_RNA"/>
</dbReference>
<accession>A0A7S3L9D7</accession>
<protein>
    <recommendedName>
        <fullName evidence="2">DUF6824 domain-containing protein</fullName>
    </recommendedName>
</protein>
<feature type="domain" description="DUF6824" evidence="2">
    <location>
        <begin position="21"/>
        <end position="116"/>
    </location>
</feature>
<reference evidence="3" key="1">
    <citation type="submission" date="2021-01" db="EMBL/GenBank/DDBJ databases">
        <authorList>
            <person name="Corre E."/>
            <person name="Pelletier E."/>
            <person name="Niang G."/>
            <person name="Scheremetjew M."/>
            <person name="Finn R."/>
            <person name="Kale V."/>
            <person name="Holt S."/>
            <person name="Cochrane G."/>
            <person name="Meng A."/>
            <person name="Brown T."/>
            <person name="Cohen L."/>
        </authorList>
    </citation>
    <scope>NUCLEOTIDE SEQUENCE</scope>
    <source>
        <strain evidence="3">CCMP127</strain>
    </source>
</reference>
<feature type="region of interest" description="Disordered" evidence="1">
    <location>
        <begin position="128"/>
        <end position="150"/>
    </location>
</feature>